<evidence type="ECO:0000313" key="6">
    <source>
        <dbReference type="Proteomes" id="UP001142610"/>
    </source>
</evidence>
<dbReference type="Pfam" id="PF00027">
    <property type="entry name" value="cNMP_binding"/>
    <property type="match status" value="1"/>
</dbReference>
<dbReference type="SUPFAM" id="SSF51206">
    <property type="entry name" value="cAMP-binding domain-like"/>
    <property type="match status" value="1"/>
</dbReference>
<dbReference type="GO" id="GO:0016491">
    <property type="term" value="F:oxidoreductase activity"/>
    <property type="evidence" value="ECO:0007669"/>
    <property type="project" value="UniProtKB-KW"/>
</dbReference>
<dbReference type="RefSeq" id="WP_256619867.1">
    <property type="nucleotide sequence ID" value="NZ_JANIBC010000010.1"/>
</dbReference>
<dbReference type="AlphaFoldDB" id="A0A9X2RIE6"/>
<evidence type="ECO:0000256" key="1">
    <source>
        <dbReference type="ARBA" id="ARBA00018719"/>
    </source>
</evidence>
<dbReference type="Pfam" id="PF07992">
    <property type="entry name" value="Pyr_redox_2"/>
    <property type="match status" value="1"/>
</dbReference>
<keyword evidence="2" id="KW-0285">Flavoprotein</keyword>
<dbReference type="EMBL" id="JANIBC010000010">
    <property type="protein sequence ID" value="MCQ8185970.1"/>
    <property type="molecule type" value="Genomic_DNA"/>
</dbReference>
<dbReference type="Gene3D" id="2.60.120.10">
    <property type="entry name" value="Jelly Rolls"/>
    <property type="match status" value="1"/>
</dbReference>
<dbReference type="PRINTS" id="PR00368">
    <property type="entry name" value="FADPNR"/>
</dbReference>
<accession>A0A9X2RIE6</accession>
<dbReference type="SUPFAM" id="SSF51905">
    <property type="entry name" value="FAD/NAD(P)-binding domain"/>
    <property type="match status" value="1"/>
</dbReference>
<reference evidence="5" key="1">
    <citation type="submission" date="2022-07" db="EMBL/GenBank/DDBJ databases">
        <title>Parvularcula maris sp. nov., an algicidal bacterium isolated from seawater.</title>
        <authorList>
            <person name="Li F."/>
        </authorList>
    </citation>
    <scope>NUCLEOTIDE SEQUENCE</scope>
    <source>
        <strain evidence="5">BGMRC 0090</strain>
    </source>
</reference>
<dbReference type="InterPro" id="IPR018490">
    <property type="entry name" value="cNMP-bd_dom_sf"/>
</dbReference>
<keyword evidence="6" id="KW-1185">Reference proteome</keyword>
<dbReference type="PANTHER" id="PTHR48105">
    <property type="entry name" value="THIOREDOXIN REDUCTASE 1-RELATED-RELATED"/>
    <property type="match status" value="1"/>
</dbReference>
<dbReference type="InterPro" id="IPR050097">
    <property type="entry name" value="Ferredoxin-NADP_redctase_2"/>
</dbReference>
<gene>
    <name evidence="5" type="ORF">NOG11_11275</name>
</gene>
<name>A0A9X2RIE6_9PROT</name>
<feature type="domain" description="Cyclic nucleotide-binding" evidence="4">
    <location>
        <begin position="4"/>
        <end position="131"/>
    </location>
</feature>
<evidence type="ECO:0000313" key="5">
    <source>
        <dbReference type="EMBL" id="MCQ8185970.1"/>
    </source>
</evidence>
<sequence length="541" mass="58186">MESLAGDLREMQRTPLADEHVAMLREEGTEKIFEKGEMVVEMGTPMDQFIFCEEGEVELLDPRTGEKAVEATIGPGQYLGEINFLNGGSWHLPMRAAKRTRCTVVPREVMLGLMSRVPEMSDIIVTVFAARRRRTFEDQNSGLTIIGAEVDTELSEVASFVSRNRIPHKMMTLGSDEANAFLEKAGQPQDKPVAIGGADEVLESLKPRDVARYIGLDLPLSKKDSFDVVIVGGGPAGIAAAVYAGAEGLSALVIENQVIGGQAGSSSRIENYMGFPTGISGADLCLRGEIQAMRLGTKFVMPRKVERLTGLSDADGFCIGLEDGEEVRARAVVIATGVQYRQLPLDRLDEFEGRGIYYAATDLEARFCKGAEAVVIGGGNSAGQAAMYLSRSASHVHVLIRGKELASSMSAYLSRRLEQDPKITLHFETECVGLGGDDRLSRVTLSKPEGEVEIETPALFVMIGAAPCTDWICEEVALDEKGFVKTGGQDYTPSVYATSVPGIFAVGDVRAGSVKRVASSVGEGSVVISEVWNHLHGTESA</sequence>
<protein>
    <recommendedName>
        <fullName evidence="1">Thioredoxin reductase</fullName>
    </recommendedName>
</protein>
<dbReference type="CDD" id="cd00038">
    <property type="entry name" value="CAP_ED"/>
    <property type="match status" value="1"/>
</dbReference>
<evidence type="ECO:0000256" key="3">
    <source>
        <dbReference type="ARBA" id="ARBA00023002"/>
    </source>
</evidence>
<comment type="caution">
    <text evidence="5">The sequence shown here is derived from an EMBL/GenBank/DDBJ whole genome shotgun (WGS) entry which is preliminary data.</text>
</comment>
<dbReference type="InterPro" id="IPR000595">
    <property type="entry name" value="cNMP-bd_dom"/>
</dbReference>
<keyword evidence="3" id="KW-0560">Oxidoreductase</keyword>
<dbReference type="InterPro" id="IPR036188">
    <property type="entry name" value="FAD/NAD-bd_sf"/>
</dbReference>
<dbReference type="Proteomes" id="UP001142610">
    <property type="component" value="Unassembled WGS sequence"/>
</dbReference>
<evidence type="ECO:0000259" key="4">
    <source>
        <dbReference type="PROSITE" id="PS50042"/>
    </source>
</evidence>
<evidence type="ECO:0000256" key="2">
    <source>
        <dbReference type="ARBA" id="ARBA00022630"/>
    </source>
</evidence>
<organism evidence="5 6">
    <name type="scientific">Parvularcula maris</name>
    <dbReference type="NCBI Taxonomy" id="2965077"/>
    <lineage>
        <taxon>Bacteria</taxon>
        <taxon>Pseudomonadati</taxon>
        <taxon>Pseudomonadota</taxon>
        <taxon>Alphaproteobacteria</taxon>
        <taxon>Parvularculales</taxon>
        <taxon>Parvularculaceae</taxon>
        <taxon>Parvularcula</taxon>
    </lineage>
</organism>
<dbReference type="PROSITE" id="PS50042">
    <property type="entry name" value="CNMP_BINDING_3"/>
    <property type="match status" value="1"/>
</dbReference>
<dbReference type="InterPro" id="IPR023753">
    <property type="entry name" value="FAD/NAD-binding_dom"/>
</dbReference>
<dbReference type="Gene3D" id="3.50.50.60">
    <property type="entry name" value="FAD/NAD(P)-binding domain"/>
    <property type="match status" value="2"/>
</dbReference>
<proteinExistence type="predicted"/>
<dbReference type="SMART" id="SM00100">
    <property type="entry name" value="cNMP"/>
    <property type="match status" value="1"/>
</dbReference>
<dbReference type="PRINTS" id="PR00469">
    <property type="entry name" value="PNDRDTASEII"/>
</dbReference>
<dbReference type="InterPro" id="IPR014710">
    <property type="entry name" value="RmlC-like_jellyroll"/>
</dbReference>